<dbReference type="InterPro" id="IPR044862">
    <property type="entry name" value="Pro_4_hyd_alph_FE2OG_OXY"/>
</dbReference>
<comment type="caution">
    <text evidence="2">The sequence shown here is derived from an EMBL/GenBank/DDBJ whole genome shotgun (WGS) entry which is preliminary data.</text>
</comment>
<dbReference type="PANTHER" id="PTHR33099">
    <property type="entry name" value="FE2OG DIOXYGENASE DOMAIN-CONTAINING PROTEIN"/>
    <property type="match status" value="1"/>
</dbReference>
<proteinExistence type="predicted"/>
<evidence type="ECO:0000313" key="3">
    <source>
        <dbReference type="Proteomes" id="UP000308730"/>
    </source>
</evidence>
<dbReference type="Proteomes" id="UP000308730">
    <property type="component" value="Unassembled WGS sequence"/>
</dbReference>
<evidence type="ECO:0000259" key="1">
    <source>
        <dbReference type="Pfam" id="PF13640"/>
    </source>
</evidence>
<reference evidence="2 3" key="1">
    <citation type="submission" date="2019-02" db="EMBL/GenBank/DDBJ databases">
        <title>Genome sequencing of the rare red list fungi Antrodiella citrinella (Flaviporus citrinellus).</title>
        <authorList>
            <person name="Buettner E."/>
            <person name="Kellner H."/>
        </authorList>
    </citation>
    <scope>NUCLEOTIDE SEQUENCE [LARGE SCALE GENOMIC DNA]</scope>
    <source>
        <strain evidence="2 3">DSM 108506</strain>
    </source>
</reference>
<gene>
    <name evidence="2" type="ORF">EUX98_g1994</name>
</gene>
<feature type="domain" description="Prolyl 4-hydroxylase alpha subunit Fe(2+) 2OG dioxygenase" evidence="1">
    <location>
        <begin position="123"/>
        <end position="214"/>
    </location>
</feature>
<dbReference type="Gene3D" id="2.60.120.620">
    <property type="entry name" value="q2cbj1_9rhob like domain"/>
    <property type="match status" value="1"/>
</dbReference>
<keyword evidence="3" id="KW-1185">Reference proteome</keyword>
<dbReference type="EMBL" id="SGPM01000027">
    <property type="protein sequence ID" value="THH32207.1"/>
    <property type="molecule type" value="Genomic_DNA"/>
</dbReference>
<evidence type="ECO:0000313" key="2">
    <source>
        <dbReference type="EMBL" id="THH32207.1"/>
    </source>
</evidence>
<dbReference type="OrthoDB" id="27483at2759"/>
<dbReference type="PANTHER" id="PTHR33099:SF14">
    <property type="entry name" value="PROLYL 4-HYDROXYLASE ALPHA SUBUNIT FE(2+) 2OG DIOXYGENASE DOMAIN-CONTAINING PROTEIN"/>
    <property type="match status" value="1"/>
</dbReference>
<dbReference type="AlphaFoldDB" id="A0A4S4N2E9"/>
<dbReference type="Pfam" id="PF13640">
    <property type="entry name" value="2OG-FeII_Oxy_3"/>
    <property type="match status" value="1"/>
</dbReference>
<organism evidence="2 3">
    <name type="scientific">Antrodiella citrinella</name>
    <dbReference type="NCBI Taxonomy" id="2447956"/>
    <lineage>
        <taxon>Eukaryota</taxon>
        <taxon>Fungi</taxon>
        <taxon>Dikarya</taxon>
        <taxon>Basidiomycota</taxon>
        <taxon>Agaricomycotina</taxon>
        <taxon>Agaricomycetes</taxon>
        <taxon>Polyporales</taxon>
        <taxon>Steccherinaceae</taxon>
        <taxon>Antrodiella</taxon>
    </lineage>
</organism>
<sequence>MSMSAAQLKSLQEAVTSSKLPYCSGTLSASPGDLNLYYKNEQIARCLHFPTATEDDLEHLSHTCEPATFGRNGEDVLDDSYRKAGKLDAANFTSSFDLQASGLLTLLKLDGQGDSIVRAERYKVNVYGKDAFFKAHKDTPRGEDMFGSLVLVFHTQHTGGALLLRDKHKKWTVDSAKAIQDHAGGPCIAFVAFYSDVEHEVAKIESGYRVTLTYNSCPCIDPSSFVVARPNVAVTRALRQTSRYQVFPSQGRSAYMAYGNEAEMAWEYANLCMVVQVGLYGDRKTL</sequence>
<accession>A0A4S4N2E9</accession>
<name>A0A4S4N2E9_9APHY</name>
<protein>
    <recommendedName>
        <fullName evidence="1">Prolyl 4-hydroxylase alpha subunit Fe(2+) 2OG dioxygenase domain-containing protein</fullName>
    </recommendedName>
</protein>